<evidence type="ECO:0000256" key="1">
    <source>
        <dbReference type="SAM" id="Phobius"/>
    </source>
</evidence>
<dbReference type="RefSeq" id="WP_052844268.1">
    <property type="nucleotide sequence ID" value="NZ_CP011545.1"/>
</dbReference>
<dbReference type="EMBL" id="CP011545">
    <property type="protein sequence ID" value="AKK07854.1"/>
    <property type="molecule type" value="Genomic_DNA"/>
</dbReference>
<name>A0A0G3H380_9CORY</name>
<proteinExistence type="predicted"/>
<gene>
    <name evidence="3" type="ORF">CTEST_01995</name>
</gene>
<dbReference type="InterPro" id="IPR046253">
    <property type="entry name" value="DUF6286"/>
</dbReference>
<dbReference type="AlphaFoldDB" id="A0A0G3H380"/>
<evidence type="ECO:0000259" key="2">
    <source>
        <dbReference type="Pfam" id="PF19803"/>
    </source>
</evidence>
<reference evidence="3 4" key="1">
    <citation type="journal article" date="2015" name="Genome Announc.">
        <title>Complete Genome Sequence of the Type Strain Corynebacterium testudinoris DSM 44614, Recovered from Necrotic Lesions in the Mouth of a Tortoise.</title>
        <authorList>
            <person name="Ruckert C."/>
            <person name="Kriete M."/>
            <person name="Jaenicke S."/>
            <person name="Winkler A."/>
            <person name="Tauch A."/>
        </authorList>
    </citation>
    <scope>NUCLEOTIDE SEQUENCE [LARGE SCALE GENOMIC DNA]</scope>
    <source>
        <strain evidence="3 4">DSM 44614</strain>
    </source>
</reference>
<feature type="domain" description="DUF6286" evidence="2">
    <location>
        <begin position="73"/>
        <end position="157"/>
    </location>
</feature>
<protein>
    <recommendedName>
        <fullName evidence="2">DUF6286 domain-containing protein</fullName>
    </recommendedName>
</protein>
<feature type="transmembrane region" description="Helical" evidence="1">
    <location>
        <begin position="12"/>
        <end position="35"/>
    </location>
</feature>
<dbReference type="PATRIC" id="fig|136857.5.peg.390"/>
<organism evidence="3 4">
    <name type="scientific">Corynebacterium testudinoris</name>
    <dbReference type="NCBI Taxonomy" id="136857"/>
    <lineage>
        <taxon>Bacteria</taxon>
        <taxon>Bacillati</taxon>
        <taxon>Actinomycetota</taxon>
        <taxon>Actinomycetes</taxon>
        <taxon>Mycobacteriales</taxon>
        <taxon>Corynebacteriaceae</taxon>
        <taxon>Corynebacterium</taxon>
    </lineage>
</organism>
<keyword evidence="1" id="KW-0472">Membrane</keyword>
<keyword evidence="1" id="KW-0812">Transmembrane</keyword>
<dbReference type="Pfam" id="PF19803">
    <property type="entry name" value="DUF6286"/>
    <property type="match status" value="1"/>
</dbReference>
<dbReference type="KEGG" id="cted:CTEST_01995"/>
<keyword evidence="1" id="KW-1133">Transmembrane helix</keyword>
<accession>A0A0G3H380</accession>
<dbReference type="OrthoDB" id="5197468at2"/>
<dbReference type="Proteomes" id="UP000035540">
    <property type="component" value="Chromosome"/>
</dbReference>
<reference evidence="4" key="2">
    <citation type="submission" date="2015-05" db="EMBL/GenBank/DDBJ databases">
        <title>Complete genome sequence of Corynebacterium testudinoris DSM 44614, recovered from necrotic lesions in the mouth of a tortoise.</title>
        <authorList>
            <person name="Ruckert C."/>
            <person name="Albersmeier A."/>
            <person name="Winkler A."/>
            <person name="Tauch A."/>
        </authorList>
    </citation>
    <scope>NUCLEOTIDE SEQUENCE [LARGE SCALE GENOMIC DNA]</scope>
    <source>
        <strain evidence="4">DSM 44614</strain>
    </source>
</reference>
<evidence type="ECO:0000313" key="4">
    <source>
        <dbReference type="Proteomes" id="UP000035540"/>
    </source>
</evidence>
<dbReference type="STRING" id="136857.CTEST_01995"/>
<keyword evidence="4" id="KW-1185">Reference proteome</keyword>
<sequence>MSADTPRATPLARYVAVVIGLALVAVAVVCGRELYLRTADNAHGESWVEPLVMTVGNATFQPWMLPVGIITLVVGLALLWISVRPRTRTHLAIDPDTGIWLRPVDIARYVSAAARSVPGVGSAHTRVDRSKVHVTYSAHPGTHPDVHAAAQAALDKAGLDFGLRVHQNTAQYEGAKRR</sequence>
<evidence type="ECO:0000313" key="3">
    <source>
        <dbReference type="EMBL" id="AKK07854.1"/>
    </source>
</evidence>
<feature type="transmembrane region" description="Helical" evidence="1">
    <location>
        <begin position="63"/>
        <end position="83"/>
    </location>
</feature>